<dbReference type="EMBL" id="BKCJ011070694">
    <property type="protein sequence ID" value="GFC79487.1"/>
    <property type="molecule type" value="Genomic_DNA"/>
</dbReference>
<dbReference type="AlphaFoldDB" id="A0A699R3B8"/>
<protein>
    <submittedName>
        <fullName evidence="1">Uncharacterized protein</fullName>
    </submittedName>
</protein>
<dbReference type="Gene3D" id="3.30.230.10">
    <property type="match status" value="1"/>
</dbReference>
<name>A0A699R3B8_TANCI</name>
<comment type="caution">
    <text evidence="1">The sequence shown here is derived from an EMBL/GenBank/DDBJ whole genome shotgun (WGS) entry which is preliminary data.</text>
</comment>
<feature type="non-terminal residue" evidence="1">
    <location>
        <position position="1"/>
    </location>
</feature>
<gene>
    <name evidence="1" type="ORF">Tci_851457</name>
</gene>
<sequence length="49" mass="5541">RGYLGTKTVKVHKSLTVRLVPGLRRAEIVSTIVPKKVMEFAGFDDKDPW</sequence>
<proteinExistence type="predicted"/>
<evidence type="ECO:0000313" key="1">
    <source>
        <dbReference type="EMBL" id="GFC79487.1"/>
    </source>
</evidence>
<organism evidence="1">
    <name type="scientific">Tanacetum cinerariifolium</name>
    <name type="common">Dalmatian daisy</name>
    <name type="synonym">Chrysanthemum cinerariifolium</name>
    <dbReference type="NCBI Taxonomy" id="118510"/>
    <lineage>
        <taxon>Eukaryota</taxon>
        <taxon>Viridiplantae</taxon>
        <taxon>Streptophyta</taxon>
        <taxon>Embryophyta</taxon>
        <taxon>Tracheophyta</taxon>
        <taxon>Spermatophyta</taxon>
        <taxon>Magnoliopsida</taxon>
        <taxon>eudicotyledons</taxon>
        <taxon>Gunneridae</taxon>
        <taxon>Pentapetalae</taxon>
        <taxon>asterids</taxon>
        <taxon>campanulids</taxon>
        <taxon>Asterales</taxon>
        <taxon>Asteraceae</taxon>
        <taxon>Asteroideae</taxon>
        <taxon>Anthemideae</taxon>
        <taxon>Anthemidinae</taxon>
        <taxon>Tanacetum</taxon>
    </lineage>
</organism>
<dbReference type="InterPro" id="IPR014721">
    <property type="entry name" value="Ribsml_uS5_D2-typ_fold_subgr"/>
</dbReference>
<accession>A0A699R3B8</accession>
<reference evidence="1" key="1">
    <citation type="journal article" date="2019" name="Sci. Rep.">
        <title>Draft genome of Tanacetum cinerariifolium, the natural source of mosquito coil.</title>
        <authorList>
            <person name="Yamashiro T."/>
            <person name="Shiraishi A."/>
            <person name="Satake H."/>
            <person name="Nakayama K."/>
        </authorList>
    </citation>
    <scope>NUCLEOTIDE SEQUENCE</scope>
</reference>